<dbReference type="RefSeq" id="WP_015633355.1">
    <property type="nucleotide sequence ID" value="NT_187144.1"/>
</dbReference>
<evidence type="ECO:0000256" key="8">
    <source>
        <dbReference type="RuleBase" id="RU363105"/>
    </source>
</evidence>
<evidence type="ECO:0000256" key="1">
    <source>
        <dbReference type="ARBA" id="ARBA00003932"/>
    </source>
</evidence>
<dbReference type="SUPFAM" id="SSF74748">
    <property type="entry name" value="Variable surface antigen VlsE"/>
    <property type="match status" value="1"/>
</dbReference>
<feature type="compositionally biased region" description="Polar residues" evidence="9">
    <location>
        <begin position="337"/>
        <end position="353"/>
    </location>
</feature>
<dbReference type="AlphaFoldDB" id="A0AA34WDR2"/>
<sequence length="353" mass="36460">MRKRISAIIMTLFMVLVSCNSGGVAEDPKTVYLTSIANLGKGFLDVFVTFGDMVTGAFGIKADTKKSDIGKYFTDIESTMTSVKKKLQDEVAKNGNYPKVKTAVDEFVAILGKIEKGAKEASKGATGDVIIGNTVKNGDAVPGEATSVNSLVKGIKEIVGVVLKEGKADADATKDDSKKDIGKLFTATTDANRADNAAAQAAAASIGAVTGADILQAIVQSKENPVANSTDGIEKATDAAEIAVAPAKDNKKEIKDGAKKDAVIAAGIALRAMAKNGTFSIKNNEDAAVTTINSAAASAVNKILSTLIIAIRNTVDSGLKTINEALATVKQEDKSVEATNTAEATTSGQQAKN</sequence>
<protein>
    <recommendedName>
        <fullName evidence="8">Variable large protein</fullName>
    </recommendedName>
</protein>
<geneLocation type="plasmid" evidence="10">
    <name>unnamed</name>
</geneLocation>
<gene>
    <name evidence="10" type="ORF">BH_P00362</name>
</gene>
<dbReference type="InterPro" id="IPR000680">
    <property type="entry name" value="Borrelia_lipo"/>
</dbReference>
<accession>A0AA34WDR2</accession>
<feature type="signal peptide" evidence="8">
    <location>
        <begin position="1"/>
        <end position="25"/>
    </location>
</feature>
<name>A0AA34WDR2_BORHD</name>
<evidence type="ECO:0000256" key="3">
    <source>
        <dbReference type="ARBA" id="ARBA00022729"/>
    </source>
</evidence>
<dbReference type="EMBL" id="CP000281">
    <property type="protein sequence ID" value="ABF82214.1"/>
    <property type="molecule type" value="Genomic_DNA"/>
</dbReference>
<reference evidence="10" key="1">
    <citation type="journal article" date="2006" name="Mol. Microbiol.">
        <title>Antigenic variation by Borrelia hermsii occurs through recombination between extragenic repetitive elements on linear plasmids.</title>
        <authorList>
            <person name="Dai Q."/>
            <person name="Restrepo B.I."/>
            <person name="Porcella S.F."/>
            <person name="Raffel S.J."/>
            <person name="Schwan T.G."/>
            <person name="Barbour A.G."/>
        </authorList>
    </citation>
    <scope>NUCLEOTIDE SEQUENCE</scope>
    <source>
        <strain evidence="10">DAH</strain>
    </source>
</reference>
<keyword evidence="6 8" id="KW-0998">Cell outer membrane</keyword>
<comment type="function">
    <text evidence="1 8">The Vlp and Vsp proteins are antigenically distinct proteins, only one vlp or vsp gene is transcriptionally active at any one time. Switching between these genes is a mechanism of host immune response evasion.</text>
</comment>
<dbReference type="SMR" id="A0AA34WDR2"/>
<proteinExistence type="predicted"/>
<evidence type="ECO:0000256" key="4">
    <source>
        <dbReference type="ARBA" id="ARBA00023136"/>
    </source>
</evidence>
<evidence type="ECO:0000256" key="9">
    <source>
        <dbReference type="SAM" id="MobiDB-lite"/>
    </source>
</evidence>
<keyword evidence="5 8" id="KW-0564">Palmitate</keyword>
<evidence type="ECO:0000256" key="6">
    <source>
        <dbReference type="ARBA" id="ARBA00023237"/>
    </source>
</evidence>
<dbReference type="PROSITE" id="PS51257">
    <property type="entry name" value="PROKAR_LIPOPROTEIN"/>
    <property type="match status" value="1"/>
</dbReference>
<keyword evidence="7 8" id="KW-0449">Lipoprotein</keyword>
<feature type="chain" id="PRO_5041484686" description="Variable large protein" evidence="8">
    <location>
        <begin position="26"/>
        <end position="353"/>
    </location>
</feature>
<evidence type="ECO:0000256" key="7">
    <source>
        <dbReference type="ARBA" id="ARBA00023288"/>
    </source>
</evidence>
<keyword evidence="4 8" id="KW-0472">Membrane</keyword>
<organism evidence="10">
    <name type="scientific">Borrelia hermsii (strain HS1 / DAH)</name>
    <dbReference type="NCBI Taxonomy" id="314723"/>
    <lineage>
        <taxon>Bacteria</taxon>
        <taxon>Pseudomonadati</taxon>
        <taxon>Spirochaetota</taxon>
        <taxon>Spirochaetia</taxon>
        <taxon>Spirochaetales</taxon>
        <taxon>Borreliaceae</taxon>
        <taxon>Borrelia</taxon>
    </lineage>
</organism>
<dbReference type="Pfam" id="PF00921">
    <property type="entry name" value="Lipoprotein_2"/>
    <property type="match status" value="1"/>
</dbReference>
<evidence type="ECO:0000256" key="5">
    <source>
        <dbReference type="ARBA" id="ARBA00023139"/>
    </source>
</evidence>
<feature type="region of interest" description="Disordered" evidence="9">
    <location>
        <begin position="332"/>
        <end position="353"/>
    </location>
</feature>
<comment type="subcellular location">
    <subcellularLocation>
        <location evidence="2 8">Cell outer membrane</location>
        <topology evidence="2 8">Lipid-anchor</topology>
    </subcellularLocation>
</comment>
<keyword evidence="3 8" id="KW-0732">Signal</keyword>
<evidence type="ECO:0000256" key="2">
    <source>
        <dbReference type="ARBA" id="ARBA00004459"/>
    </source>
</evidence>
<keyword evidence="10" id="KW-0614">Plasmid</keyword>
<evidence type="ECO:0000313" key="10">
    <source>
        <dbReference type="EMBL" id="ABF82214.1"/>
    </source>
</evidence>
<dbReference type="GO" id="GO:0009279">
    <property type="term" value="C:cell outer membrane"/>
    <property type="evidence" value="ECO:0007669"/>
    <property type="project" value="UniProtKB-SubCell"/>
</dbReference>